<accession>A0ABS4E5M1</accession>
<dbReference type="PANTHER" id="PTHR43792">
    <property type="entry name" value="GNAT FAMILY, PUTATIVE (AFU_ORTHOLOGUE AFUA_3G00765)-RELATED-RELATED"/>
    <property type="match status" value="1"/>
</dbReference>
<comment type="caution">
    <text evidence="2">The sequence shown here is derived from an EMBL/GenBank/DDBJ whole genome shotgun (WGS) entry which is preliminary data.</text>
</comment>
<protein>
    <submittedName>
        <fullName evidence="2">RimJ/RimL family protein N-acetyltransferase</fullName>
    </submittedName>
</protein>
<dbReference type="InterPro" id="IPR000182">
    <property type="entry name" value="GNAT_dom"/>
</dbReference>
<dbReference type="PANTHER" id="PTHR43792:SF1">
    <property type="entry name" value="N-ACETYLTRANSFERASE DOMAIN-CONTAINING PROTEIN"/>
    <property type="match status" value="1"/>
</dbReference>
<feature type="domain" description="N-acetyltransferase" evidence="1">
    <location>
        <begin position="9"/>
        <end position="171"/>
    </location>
</feature>
<evidence type="ECO:0000313" key="3">
    <source>
        <dbReference type="Proteomes" id="UP000759443"/>
    </source>
</evidence>
<evidence type="ECO:0000313" key="2">
    <source>
        <dbReference type="EMBL" id="MBP1853246.1"/>
    </source>
</evidence>
<organism evidence="2 3">
    <name type="scientific">Rhizobium halophytocola</name>
    <dbReference type="NCBI Taxonomy" id="735519"/>
    <lineage>
        <taxon>Bacteria</taxon>
        <taxon>Pseudomonadati</taxon>
        <taxon>Pseudomonadota</taxon>
        <taxon>Alphaproteobacteria</taxon>
        <taxon>Hyphomicrobiales</taxon>
        <taxon>Rhizobiaceae</taxon>
        <taxon>Rhizobium/Agrobacterium group</taxon>
        <taxon>Rhizobium</taxon>
    </lineage>
</organism>
<dbReference type="InterPro" id="IPR016181">
    <property type="entry name" value="Acyl_CoA_acyltransferase"/>
</dbReference>
<dbReference type="InterPro" id="IPR051531">
    <property type="entry name" value="N-acetyltransferase"/>
</dbReference>
<dbReference type="PROSITE" id="PS51186">
    <property type="entry name" value="GNAT"/>
    <property type="match status" value="1"/>
</dbReference>
<dbReference type="EMBL" id="JAGGJU010000016">
    <property type="protein sequence ID" value="MBP1853246.1"/>
    <property type="molecule type" value="Genomic_DNA"/>
</dbReference>
<gene>
    <name evidence="2" type="ORF">J2Z17_004707</name>
</gene>
<sequence length="178" mass="20250">MTVLQTARLRLRSCTPADRGDFLALELDPQVMRFLHGGAVDHATTDPEKVTFLMPRGTEPDVWTARRRDDDTFVGWFCLSVERDEVAEIGYRLRRDAWGKGYASEAASALVDLGFHSTGIEKIVACTMETNLGSRRVMEKIGMTPIRTVPFQSADFPGTDHRDVWYQLTRSEWQARIR</sequence>
<reference evidence="2 3" key="1">
    <citation type="submission" date="2021-03" db="EMBL/GenBank/DDBJ databases">
        <title>Genomic Encyclopedia of Type Strains, Phase IV (KMG-IV): sequencing the most valuable type-strain genomes for metagenomic binning, comparative biology and taxonomic classification.</title>
        <authorList>
            <person name="Goeker M."/>
        </authorList>
    </citation>
    <scope>NUCLEOTIDE SEQUENCE [LARGE SCALE GENOMIC DNA]</scope>
    <source>
        <strain evidence="2 3">DSM 21600</strain>
    </source>
</reference>
<dbReference type="Pfam" id="PF13302">
    <property type="entry name" value="Acetyltransf_3"/>
    <property type="match status" value="1"/>
</dbReference>
<proteinExistence type="predicted"/>
<evidence type="ECO:0000259" key="1">
    <source>
        <dbReference type="PROSITE" id="PS51186"/>
    </source>
</evidence>
<dbReference type="RefSeq" id="WP_209948881.1">
    <property type="nucleotide sequence ID" value="NZ_JAGGJU010000016.1"/>
</dbReference>
<dbReference type="Gene3D" id="3.40.630.30">
    <property type="match status" value="1"/>
</dbReference>
<dbReference type="Proteomes" id="UP000759443">
    <property type="component" value="Unassembled WGS sequence"/>
</dbReference>
<name>A0ABS4E5M1_9HYPH</name>
<keyword evidence="3" id="KW-1185">Reference proteome</keyword>
<dbReference type="SUPFAM" id="SSF55729">
    <property type="entry name" value="Acyl-CoA N-acyltransferases (Nat)"/>
    <property type="match status" value="1"/>
</dbReference>